<feature type="signal peptide" evidence="2">
    <location>
        <begin position="1"/>
        <end position="20"/>
    </location>
</feature>
<comment type="caution">
    <text evidence="4">The sequence shown here is derived from an EMBL/GenBank/DDBJ whole genome shotgun (WGS) entry which is preliminary data.</text>
</comment>
<feature type="compositionally biased region" description="Basic residues" evidence="1">
    <location>
        <begin position="383"/>
        <end position="394"/>
    </location>
</feature>
<name>A0A815CHB8_9BILA</name>
<dbReference type="AlphaFoldDB" id="A0A815CHB8"/>
<evidence type="ECO:0000256" key="2">
    <source>
        <dbReference type="SAM" id="SignalP"/>
    </source>
</evidence>
<proteinExistence type="predicted"/>
<dbReference type="EMBL" id="CAJNOU010002056">
    <property type="protein sequence ID" value="CAF1285154.1"/>
    <property type="molecule type" value="Genomic_DNA"/>
</dbReference>
<feature type="compositionally biased region" description="Basic residues" evidence="1">
    <location>
        <begin position="332"/>
        <end position="369"/>
    </location>
</feature>
<feature type="chain" id="PRO_5032840498" description="HSA domain-containing protein" evidence="2">
    <location>
        <begin position="21"/>
        <end position="569"/>
    </location>
</feature>
<dbReference type="InterPro" id="IPR014012">
    <property type="entry name" value="HSA_dom"/>
</dbReference>
<feature type="region of interest" description="Disordered" evidence="1">
    <location>
        <begin position="325"/>
        <end position="440"/>
    </location>
</feature>
<keyword evidence="2" id="KW-0732">Signal</keyword>
<dbReference type="Proteomes" id="UP000663889">
    <property type="component" value="Unassembled WGS sequence"/>
</dbReference>
<sequence length="569" mass="67444">MKTLFFVCLLYLAINVPVDSITNIQIPVIDANNDVTRCRWAQSTSSLDECAGVCGVAAGSTLNSDDCSLTFNSTGKTIGHYYAIALMVEDYWTSSSYVPFSSIPLQFLIKIVSKSSCFTKPKINSSLLDCTAITVGITFTFTLTIAQGCVNTTISDVFRIPPLNMYKSGISSNESINVWIMSETWTPTVDQIGSQVYCAIATDSLFPLSNNIQSEQYCLTFTVVAVGQPLTCPTSSVSNRTTVTTTTSTSATQTTIQRQQQQRQQQQRRQREQQQQRQRQQQQQLQQQRQQQQKQQQRQRQQQQRRQRQQQQQLQQQRQQQQKQQQRQRQQQQRRQRQQQQRRQRQQQQRRQRQQQQRRQRQQQQRRQRQQQQQQKQQQQHQRQQHQHQQHQHQQHQLQHRQQQLQHQHQQHQLQHRQQQLQHRQQQLQPRQQQLQQQLQRQQQRHCDSCRRYFKRDRNVHQQNNKPDYRDQYINENSISEENFNLNLSNETVTFATENLNQSRENSRVQSNYSNMTRTSFFSPSSYSLPNNDVQYTRNYSSLSTPSMANPSLLVLAYNEQESRKSLYP</sequence>
<feature type="region of interest" description="Disordered" evidence="1">
    <location>
        <begin position="234"/>
        <end position="273"/>
    </location>
</feature>
<feature type="domain" description="HSA" evidence="3">
    <location>
        <begin position="269"/>
        <end position="348"/>
    </location>
</feature>
<feature type="compositionally biased region" description="Low complexity" evidence="1">
    <location>
        <begin position="395"/>
        <end position="440"/>
    </location>
</feature>
<evidence type="ECO:0000259" key="3">
    <source>
        <dbReference type="PROSITE" id="PS51204"/>
    </source>
</evidence>
<reference evidence="4" key="1">
    <citation type="submission" date="2021-02" db="EMBL/GenBank/DDBJ databases">
        <authorList>
            <person name="Nowell W R."/>
        </authorList>
    </citation>
    <scope>NUCLEOTIDE SEQUENCE</scope>
</reference>
<accession>A0A815CHB8</accession>
<feature type="compositionally biased region" description="Low complexity" evidence="1">
    <location>
        <begin position="234"/>
        <end position="268"/>
    </location>
</feature>
<feature type="compositionally biased region" description="Low complexity" evidence="1">
    <location>
        <begin position="370"/>
        <end position="382"/>
    </location>
</feature>
<organism evidence="4 5">
    <name type="scientific">Rotaria sordida</name>
    <dbReference type="NCBI Taxonomy" id="392033"/>
    <lineage>
        <taxon>Eukaryota</taxon>
        <taxon>Metazoa</taxon>
        <taxon>Spiralia</taxon>
        <taxon>Gnathifera</taxon>
        <taxon>Rotifera</taxon>
        <taxon>Eurotatoria</taxon>
        <taxon>Bdelloidea</taxon>
        <taxon>Philodinida</taxon>
        <taxon>Philodinidae</taxon>
        <taxon>Rotaria</taxon>
    </lineage>
</organism>
<evidence type="ECO:0000256" key="1">
    <source>
        <dbReference type="SAM" id="MobiDB-lite"/>
    </source>
</evidence>
<protein>
    <recommendedName>
        <fullName evidence="3">HSA domain-containing protein</fullName>
    </recommendedName>
</protein>
<evidence type="ECO:0000313" key="5">
    <source>
        <dbReference type="Proteomes" id="UP000663889"/>
    </source>
</evidence>
<evidence type="ECO:0000313" key="4">
    <source>
        <dbReference type="EMBL" id="CAF1285154.1"/>
    </source>
</evidence>
<dbReference type="PROSITE" id="PS51204">
    <property type="entry name" value="HSA"/>
    <property type="match status" value="1"/>
</dbReference>
<gene>
    <name evidence="4" type="ORF">SEV965_LOCUS25471</name>
</gene>